<name>A0ACC2VDI4_9TREE</name>
<gene>
    <name evidence="1" type="ORF">QFC19_006841</name>
</gene>
<protein>
    <submittedName>
        <fullName evidence="1">Uncharacterized protein</fullName>
    </submittedName>
</protein>
<keyword evidence="2" id="KW-1185">Reference proteome</keyword>
<sequence>MESMWRKRRKSSGAGYSALDDGYVDHDDRDSYSGADARLPRPTTDSSIASSSSWRGTSYHPQSGSQPVGLFSRLLAGPTGWLRGDVQDDYPYEDQRADYYGYARSDTSKEDDMTSGRQTGRTQVLLPRGRGPVRQSKRGNSSNTRWYQRRLFRFLLIANFALFALAYSLLRVVYMPQFSLKFDKRKWVETHFSHIIPPPPLHTLQCFDLSRIERETMYNWTEAQILPRRKGVNAGTGMNTDMGCYGAAKLVQPVDIDVGYDYPTPGWIPVKSISHSPEAKEEAQRNAKSLLAKDLTYDDRQIAPQLRVLNYHTYWRTDLLPFSNRQASTIRAFLATQPLTTSRLIMWTNSAAMLSSAPPLAALVAKFPHNIQVRQVDIPVLVNGTGLQGNPVMEGDELYDRKGWIDGDAVRLLVLYKFGGVWIDMDQVLTRDLRPLIEHEFLSQWDCEGM</sequence>
<reference evidence="1" key="1">
    <citation type="submission" date="2023-04" db="EMBL/GenBank/DDBJ databases">
        <title>Draft Genome sequencing of Naganishia species isolated from polar environments using Oxford Nanopore Technology.</title>
        <authorList>
            <person name="Leo P."/>
            <person name="Venkateswaran K."/>
        </authorList>
    </citation>
    <scope>NUCLEOTIDE SEQUENCE</scope>
    <source>
        <strain evidence="1">MNA-CCFEE 5261</strain>
    </source>
</reference>
<dbReference type="Proteomes" id="UP001241377">
    <property type="component" value="Unassembled WGS sequence"/>
</dbReference>
<comment type="caution">
    <text evidence="1">The sequence shown here is derived from an EMBL/GenBank/DDBJ whole genome shotgun (WGS) entry which is preliminary data.</text>
</comment>
<evidence type="ECO:0000313" key="1">
    <source>
        <dbReference type="EMBL" id="KAJ9097372.1"/>
    </source>
</evidence>
<proteinExistence type="predicted"/>
<evidence type="ECO:0000313" key="2">
    <source>
        <dbReference type="Proteomes" id="UP001241377"/>
    </source>
</evidence>
<dbReference type="EMBL" id="JASBWR010000087">
    <property type="protein sequence ID" value="KAJ9097372.1"/>
    <property type="molecule type" value="Genomic_DNA"/>
</dbReference>
<accession>A0ACC2VDI4</accession>
<organism evidence="1 2">
    <name type="scientific">Naganishia cerealis</name>
    <dbReference type="NCBI Taxonomy" id="610337"/>
    <lineage>
        <taxon>Eukaryota</taxon>
        <taxon>Fungi</taxon>
        <taxon>Dikarya</taxon>
        <taxon>Basidiomycota</taxon>
        <taxon>Agaricomycotina</taxon>
        <taxon>Tremellomycetes</taxon>
        <taxon>Filobasidiales</taxon>
        <taxon>Filobasidiaceae</taxon>
        <taxon>Naganishia</taxon>
    </lineage>
</organism>